<dbReference type="GO" id="GO:0006401">
    <property type="term" value="P:RNA catabolic process"/>
    <property type="evidence" value="ECO:0007669"/>
    <property type="project" value="InterPro"/>
</dbReference>
<evidence type="ECO:0000256" key="2">
    <source>
        <dbReference type="ARBA" id="ARBA00022649"/>
    </source>
</evidence>
<evidence type="ECO:0000256" key="3">
    <source>
        <dbReference type="ARBA" id="ARBA00022722"/>
    </source>
</evidence>
<reference evidence="8 9" key="1">
    <citation type="submission" date="2011-10" db="EMBL/GenBank/DDBJ databases">
        <title>Whole genome sequence of Selenomonas ruminantium subsp. lactilytica TAM6421.</title>
        <authorList>
            <person name="Oguchi A."/>
            <person name="Ankai A."/>
            <person name="Kaneko J."/>
            <person name="Yamada-Narita S."/>
            <person name="Fukui S."/>
            <person name="Takahashi M."/>
            <person name="Onodera T."/>
            <person name="Kojima S."/>
            <person name="Fushimi T."/>
            <person name="Abe N."/>
            <person name="Kamio Y."/>
            <person name="Yamazaki S."/>
            <person name="Fujita N."/>
        </authorList>
    </citation>
    <scope>NUCLEOTIDE SEQUENCE [LARGE SCALE GENOMIC DNA]</scope>
    <source>
        <strain evidence="9">NBRC 103574 / TAM6421</strain>
    </source>
</reference>
<dbReference type="AlphaFoldDB" id="I0GUG9"/>
<dbReference type="GO" id="GO:0016787">
    <property type="term" value="F:hydrolase activity"/>
    <property type="evidence" value="ECO:0007669"/>
    <property type="project" value="UniProtKB-KW"/>
</dbReference>
<name>I0GUG9_SELRL</name>
<dbReference type="PATRIC" id="fig|927704.6.peg.2786"/>
<keyword evidence="2" id="KW-1277">Toxin-antitoxin system</keyword>
<dbReference type="PANTHER" id="PTHR38039">
    <property type="entry name" value="TOXIN YOEB"/>
    <property type="match status" value="1"/>
</dbReference>
<keyword evidence="5" id="KW-0378">Hydrolase</keyword>
<keyword evidence="3" id="KW-0540">Nuclease</keyword>
<organism evidence="8 9">
    <name type="scientific">Selenomonas ruminantium subsp. lactilytica (strain NBRC 103574 / TAM6421)</name>
    <dbReference type="NCBI Taxonomy" id="927704"/>
    <lineage>
        <taxon>Bacteria</taxon>
        <taxon>Bacillati</taxon>
        <taxon>Bacillota</taxon>
        <taxon>Negativicutes</taxon>
        <taxon>Selenomonadales</taxon>
        <taxon>Selenomonadaceae</taxon>
        <taxon>Selenomonas</taxon>
    </lineage>
</organism>
<gene>
    <name evidence="8" type="ordered locus">SELR_26980</name>
</gene>
<proteinExistence type="inferred from homology"/>
<evidence type="ECO:0000256" key="6">
    <source>
        <dbReference type="ARBA" id="ARBA00030388"/>
    </source>
</evidence>
<protein>
    <recommendedName>
        <fullName evidence="7">Endoribonuclease YoeB</fullName>
    </recommendedName>
    <alternativeName>
        <fullName evidence="6">Putative mRNA interferase YoeB</fullName>
    </alternativeName>
</protein>
<dbReference type="InterPro" id="IPR009614">
    <property type="entry name" value="YoeB_toxin"/>
</dbReference>
<dbReference type="InterPro" id="IPR035093">
    <property type="entry name" value="RelE/ParE_toxin_dom_sf"/>
</dbReference>
<dbReference type="Gene3D" id="3.30.2310.20">
    <property type="entry name" value="RelE-like"/>
    <property type="match status" value="1"/>
</dbReference>
<evidence type="ECO:0000256" key="7">
    <source>
        <dbReference type="ARBA" id="ARBA00050056"/>
    </source>
</evidence>
<dbReference type="NCBIfam" id="TIGR02116">
    <property type="entry name" value="toxin_Txe_YoeB"/>
    <property type="match status" value="1"/>
</dbReference>
<accession>I0GUG9</accession>
<dbReference type="EMBL" id="AP012292">
    <property type="protein sequence ID" value="BAL84406.1"/>
    <property type="molecule type" value="Genomic_DNA"/>
</dbReference>
<dbReference type="Pfam" id="PF06769">
    <property type="entry name" value="YoeB_toxin"/>
    <property type="match status" value="1"/>
</dbReference>
<evidence type="ECO:0000256" key="1">
    <source>
        <dbReference type="ARBA" id="ARBA00008172"/>
    </source>
</evidence>
<evidence type="ECO:0000256" key="5">
    <source>
        <dbReference type="ARBA" id="ARBA00022801"/>
    </source>
</evidence>
<evidence type="ECO:0000313" key="9">
    <source>
        <dbReference type="Proteomes" id="UP000007887"/>
    </source>
</evidence>
<dbReference type="HOGENOM" id="CLU_169492_2_0_9"/>
<evidence type="ECO:0000256" key="4">
    <source>
        <dbReference type="ARBA" id="ARBA00022759"/>
    </source>
</evidence>
<keyword evidence="4" id="KW-0255">Endonuclease</keyword>
<dbReference type="SUPFAM" id="SSF143011">
    <property type="entry name" value="RelE-like"/>
    <property type="match status" value="1"/>
</dbReference>
<dbReference type="eggNOG" id="COG4115">
    <property type="taxonomic scope" value="Bacteria"/>
</dbReference>
<dbReference type="KEGG" id="sri:SELR_26980"/>
<dbReference type="GO" id="GO:0004519">
    <property type="term" value="F:endonuclease activity"/>
    <property type="evidence" value="ECO:0007669"/>
    <property type="project" value="UniProtKB-KW"/>
</dbReference>
<dbReference type="PANTHER" id="PTHR38039:SF1">
    <property type="entry name" value="TOXIN YOEB"/>
    <property type="match status" value="1"/>
</dbReference>
<comment type="similarity">
    <text evidence="1">Belongs to the YoeB family.</text>
</comment>
<dbReference type="Proteomes" id="UP000007887">
    <property type="component" value="Chromosome"/>
</dbReference>
<dbReference type="GO" id="GO:0045892">
    <property type="term" value="P:negative regulation of DNA-templated transcription"/>
    <property type="evidence" value="ECO:0007669"/>
    <property type="project" value="TreeGrafter"/>
</dbReference>
<evidence type="ECO:0000313" key="8">
    <source>
        <dbReference type="EMBL" id="BAL84406.1"/>
    </source>
</evidence>
<sequence>MMSEINLIWTPTAWSEYVSWQVEDKKTLKRINELIKDIERNGLRKGKGKPEPLRYYPAWSRRIDEKNRLVYNADEAGNLILFSCKGHYQDK</sequence>